<evidence type="ECO:0000313" key="1">
    <source>
        <dbReference type="EMBL" id="KFD51831.1"/>
    </source>
</evidence>
<accession>A0A085M3N5</accession>
<evidence type="ECO:0000313" key="2">
    <source>
        <dbReference type="EMBL" id="KFD68374.1"/>
    </source>
</evidence>
<dbReference type="AlphaFoldDB" id="A0A085M3N5"/>
<gene>
    <name evidence="1" type="ORF">M513_07358</name>
    <name evidence="2" type="ORF">M514_07358</name>
</gene>
<evidence type="ECO:0000313" key="3">
    <source>
        <dbReference type="Proteomes" id="UP000030764"/>
    </source>
</evidence>
<name>A0A085M3N5_9BILA</name>
<dbReference type="EMBL" id="KL363235">
    <property type="protein sequence ID" value="KFD51831.1"/>
    <property type="molecule type" value="Genomic_DNA"/>
</dbReference>
<organism evidence="1 3">
    <name type="scientific">Trichuris suis</name>
    <name type="common">pig whipworm</name>
    <dbReference type="NCBI Taxonomy" id="68888"/>
    <lineage>
        <taxon>Eukaryota</taxon>
        <taxon>Metazoa</taxon>
        <taxon>Ecdysozoa</taxon>
        <taxon>Nematoda</taxon>
        <taxon>Enoplea</taxon>
        <taxon>Dorylaimia</taxon>
        <taxon>Trichinellida</taxon>
        <taxon>Trichuridae</taxon>
        <taxon>Trichuris</taxon>
    </lineage>
</organism>
<dbReference type="Proteomes" id="UP000030764">
    <property type="component" value="Unassembled WGS sequence"/>
</dbReference>
<sequence length="112" mass="12752">MDGPCSSNPSDQSEIAENSHTDTVTYAKIDAMLDSVFTLFDKVTIFFKIVEQMSSEKRLGHYHRLLTTAAEMELDCVWMLSVEDKGKKAQVIKTLKLLRQLKAKMAAYEIYL</sequence>
<keyword evidence="3" id="KW-1185">Reference proteome</keyword>
<protein>
    <submittedName>
        <fullName evidence="1">Uncharacterized protein</fullName>
    </submittedName>
</protein>
<dbReference type="EMBL" id="KL367505">
    <property type="protein sequence ID" value="KFD68374.1"/>
    <property type="molecule type" value="Genomic_DNA"/>
</dbReference>
<proteinExistence type="predicted"/>
<dbReference type="Proteomes" id="UP000030758">
    <property type="component" value="Unassembled WGS sequence"/>
</dbReference>
<reference evidence="1 3" key="1">
    <citation type="journal article" date="2014" name="Nat. Genet.">
        <title>Genome and transcriptome of the porcine whipworm Trichuris suis.</title>
        <authorList>
            <person name="Jex A.R."/>
            <person name="Nejsum P."/>
            <person name="Schwarz E.M."/>
            <person name="Hu L."/>
            <person name="Young N.D."/>
            <person name="Hall R.S."/>
            <person name="Korhonen P.K."/>
            <person name="Liao S."/>
            <person name="Thamsborg S."/>
            <person name="Xia J."/>
            <person name="Xu P."/>
            <person name="Wang S."/>
            <person name="Scheerlinck J.P."/>
            <person name="Hofmann A."/>
            <person name="Sternberg P.W."/>
            <person name="Wang J."/>
            <person name="Gasser R.B."/>
        </authorList>
    </citation>
    <scope>NUCLEOTIDE SEQUENCE [LARGE SCALE GENOMIC DNA]</scope>
    <source>
        <strain evidence="2">DCEP-RM93F</strain>
        <strain evidence="1">DCEP-RM93M</strain>
    </source>
</reference>